<proteinExistence type="inferred from homology"/>
<evidence type="ECO:0000313" key="3">
    <source>
        <dbReference type="EMBL" id="KAF2294819.1"/>
    </source>
</evidence>
<dbReference type="PANTHER" id="PTHR31669:SF283">
    <property type="entry name" value="PROTEIN FAR1-RELATED SEQUENCE"/>
    <property type="match status" value="1"/>
</dbReference>
<dbReference type="InterPro" id="IPR018289">
    <property type="entry name" value="MULE_transposase_dom"/>
</dbReference>
<dbReference type="Pfam" id="PF10551">
    <property type="entry name" value="MULE"/>
    <property type="match status" value="1"/>
</dbReference>
<accession>A0A6A6L577</accession>
<comment type="subcellular location">
    <subcellularLocation>
        <location evidence="1">Nucleus</location>
    </subcellularLocation>
</comment>
<dbReference type="PANTHER" id="PTHR31669">
    <property type="entry name" value="PROTEIN FAR1-RELATED SEQUENCE 10-RELATED"/>
    <property type="match status" value="1"/>
</dbReference>
<comment type="similarity">
    <text evidence="1">Belongs to the FHY3/FAR1 family.</text>
</comment>
<reference evidence="3 4" key="1">
    <citation type="journal article" date="2020" name="Mol. Plant">
        <title>The Chromosome-Based Rubber Tree Genome Provides New Insights into Spurge Genome Evolution and Rubber Biosynthesis.</title>
        <authorList>
            <person name="Liu J."/>
            <person name="Shi C."/>
            <person name="Shi C.C."/>
            <person name="Li W."/>
            <person name="Zhang Q.J."/>
            <person name="Zhang Y."/>
            <person name="Li K."/>
            <person name="Lu H.F."/>
            <person name="Shi C."/>
            <person name="Zhu S.T."/>
            <person name="Xiao Z.Y."/>
            <person name="Nan H."/>
            <person name="Yue Y."/>
            <person name="Zhu X.G."/>
            <person name="Wu Y."/>
            <person name="Hong X.N."/>
            <person name="Fan G.Y."/>
            <person name="Tong Y."/>
            <person name="Zhang D."/>
            <person name="Mao C.L."/>
            <person name="Liu Y.L."/>
            <person name="Hao S.J."/>
            <person name="Liu W.Q."/>
            <person name="Lv M.Q."/>
            <person name="Zhang H.B."/>
            <person name="Liu Y."/>
            <person name="Hu-Tang G.R."/>
            <person name="Wang J.P."/>
            <person name="Wang J.H."/>
            <person name="Sun Y.H."/>
            <person name="Ni S.B."/>
            <person name="Chen W.B."/>
            <person name="Zhang X.C."/>
            <person name="Jiao Y.N."/>
            <person name="Eichler E.E."/>
            <person name="Li G.H."/>
            <person name="Liu X."/>
            <person name="Gao L.Z."/>
        </authorList>
    </citation>
    <scope>NUCLEOTIDE SEQUENCE [LARGE SCALE GENOMIC DNA]</scope>
    <source>
        <strain evidence="4">cv. GT1</strain>
        <tissue evidence="3">Leaf</tissue>
    </source>
</reference>
<evidence type="ECO:0000259" key="2">
    <source>
        <dbReference type="Pfam" id="PF10551"/>
    </source>
</evidence>
<comment type="function">
    <text evidence="1">Putative transcription activator involved in regulating light control of development.</text>
</comment>
<dbReference type="InterPro" id="IPR031052">
    <property type="entry name" value="FHY3/FAR1"/>
</dbReference>
<dbReference type="GO" id="GO:0005634">
    <property type="term" value="C:nucleus"/>
    <property type="evidence" value="ECO:0007669"/>
    <property type="project" value="UniProtKB-SubCell"/>
</dbReference>
<comment type="caution">
    <text evidence="3">The sequence shown here is derived from an EMBL/GenBank/DDBJ whole genome shotgun (WGS) entry which is preliminary data.</text>
</comment>
<evidence type="ECO:0000256" key="1">
    <source>
        <dbReference type="RuleBase" id="RU367018"/>
    </source>
</evidence>
<sequence length="238" mass="27686">MLIGNEGLETCYGFIHGVELHMRNSMMCLCFETTYLVNRYQMPFATFVGVNHHGQSIMLGCALLSHEDVETFRWVFSTWLLAMVDIHPYAILTDQCESIKAAIKEVMPETRHRFCLWHIVSKVSEKFKGVEDFTKATNKFKTLIVDSLTIEMFETNWNDFLTKSKGMNAYFDGYVNSRSTQKQFVKQYEIAIRGKNEKELLSEFISKNKVVNCISQFGWERQFQHAFTHEVQVGSRVD</sequence>
<keyword evidence="4" id="KW-1185">Reference proteome</keyword>
<keyword evidence="1" id="KW-0862">Zinc</keyword>
<protein>
    <recommendedName>
        <fullName evidence="1">Protein FAR1-RELATED SEQUENCE</fullName>
    </recommendedName>
</protein>
<dbReference type="EMBL" id="JAAGAX010000013">
    <property type="protein sequence ID" value="KAF2294819.1"/>
    <property type="molecule type" value="Genomic_DNA"/>
</dbReference>
<dbReference type="AlphaFoldDB" id="A0A6A6L577"/>
<dbReference type="GO" id="GO:0006355">
    <property type="term" value="P:regulation of DNA-templated transcription"/>
    <property type="evidence" value="ECO:0007669"/>
    <property type="project" value="UniProtKB-UniRule"/>
</dbReference>
<feature type="domain" description="MULE transposase" evidence="2">
    <location>
        <begin position="29"/>
        <end position="121"/>
    </location>
</feature>
<keyword evidence="1" id="KW-0539">Nucleus</keyword>
<gene>
    <name evidence="3" type="ORF">GH714_020232</name>
</gene>
<dbReference type="Proteomes" id="UP000467840">
    <property type="component" value="Chromosome 7"/>
</dbReference>
<evidence type="ECO:0000313" key="4">
    <source>
        <dbReference type="Proteomes" id="UP000467840"/>
    </source>
</evidence>
<keyword evidence="1" id="KW-0479">Metal-binding</keyword>
<dbReference type="GO" id="GO:0008270">
    <property type="term" value="F:zinc ion binding"/>
    <property type="evidence" value="ECO:0007669"/>
    <property type="project" value="UniProtKB-UniRule"/>
</dbReference>
<name>A0A6A6L577_HEVBR</name>
<organism evidence="3 4">
    <name type="scientific">Hevea brasiliensis</name>
    <name type="common">Para rubber tree</name>
    <name type="synonym">Siphonia brasiliensis</name>
    <dbReference type="NCBI Taxonomy" id="3981"/>
    <lineage>
        <taxon>Eukaryota</taxon>
        <taxon>Viridiplantae</taxon>
        <taxon>Streptophyta</taxon>
        <taxon>Embryophyta</taxon>
        <taxon>Tracheophyta</taxon>
        <taxon>Spermatophyta</taxon>
        <taxon>Magnoliopsida</taxon>
        <taxon>eudicotyledons</taxon>
        <taxon>Gunneridae</taxon>
        <taxon>Pentapetalae</taxon>
        <taxon>rosids</taxon>
        <taxon>fabids</taxon>
        <taxon>Malpighiales</taxon>
        <taxon>Euphorbiaceae</taxon>
        <taxon>Crotonoideae</taxon>
        <taxon>Micrandreae</taxon>
        <taxon>Hevea</taxon>
    </lineage>
</organism>
<keyword evidence="1" id="KW-0863">Zinc-finger</keyword>